<keyword evidence="4" id="KW-1185">Reference proteome</keyword>
<sequence length="557" mass="59602">MKIKLYMMLSLFVALCINTMAQTPTISWQFAVGGSGNDSLTDLRTTADGGFIACGKSNSNTSGNKSNNALGGYDYWVVKLNSAGAVTWNRTIGGMADDVNPYVTQTPDGGYLVAGKSVSTISGNKTEDAINLSYDYWVVKLDKNGLVQWDNTVGSIQLEAPRGLAVSADNRSYMVAGYAFSNNGYDKTELNRGSSVWSDYWLIKLNKKGVVTWNKTFGGGNEDVLTSFIRTSDAGYMMGGHSYSPAEYEKTDSFLGNNDYWIIKINSAGTQQWDKIYGGKFSDYQTCMAQTADGGYILGGYSNSPVSFSKTDGFRGGTDYWIVKIDAAGNKQWDKTFGGAGKDYLYSVKQTIDGGYILGGTSNSNAGNEKTENSIGGNDIWIVKLDANGNKIWDKTYGGSDDDILSSLTEISANEYIIGATSKSPVSGDKSMATVGGTGFNDFWVVRISAGGAKAKALTAQSAQLIVKADENPLTQKLGIRVSPNPTQDVAVINYTSVANGKLTLTVYDNNGKTVLQKPLANNAGTYSVNISGYAAGLYHFVITSGKSNATATVLKQ</sequence>
<protein>
    <submittedName>
        <fullName evidence="3">T9SS type A sorting domain-containing protein</fullName>
    </submittedName>
</protein>
<feature type="chain" id="PRO_5037634336" evidence="1">
    <location>
        <begin position="22"/>
        <end position="557"/>
    </location>
</feature>
<evidence type="ECO:0000313" key="4">
    <source>
        <dbReference type="Proteomes" id="UP000628448"/>
    </source>
</evidence>
<dbReference type="Proteomes" id="UP000628448">
    <property type="component" value="Unassembled WGS sequence"/>
</dbReference>
<dbReference type="PANTHER" id="PTHR42754">
    <property type="entry name" value="ENDOGLUCANASE"/>
    <property type="match status" value="1"/>
</dbReference>
<feature type="domain" description="Secretion system C-terminal sorting" evidence="2">
    <location>
        <begin position="483"/>
        <end position="551"/>
    </location>
</feature>
<evidence type="ECO:0000313" key="3">
    <source>
        <dbReference type="EMBL" id="MBG9377854.1"/>
    </source>
</evidence>
<organism evidence="3 4">
    <name type="scientific">Panacibacter microcysteis</name>
    <dbReference type="NCBI Taxonomy" id="2793269"/>
    <lineage>
        <taxon>Bacteria</taxon>
        <taxon>Pseudomonadati</taxon>
        <taxon>Bacteroidota</taxon>
        <taxon>Chitinophagia</taxon>
        <taxon>Chitinophagales</taxon>
        <taxon>Chitinophagaceae</taxon>
        <taxon>Panacibacter</taxon>
    </lineage>
</organism>
<evidence type="ECO:0000259" key="2">
    <source>
        <dbReference type="Pfam" id="PF18962"/>
    </source>
</evidence>
<accession>A0A931E9W4</accession>
<name>A0A931E9W4_9BACT</name>
<dbReference type="PRINTS" id="PR00313">
    <property type="entry name" value="CABNDNGRPT"/>
</dbReference>
<dbReference type="NCBIfam" id="TIGR04183">
    <property type="entry name" value="Por_Secre_tail"/>
    <property type="match status" value="1"/>
</dbReference>
<keyword evidence="1" id="KW-0732">Signal</keyword>
<dbReference type="InterPro" id="IPR026444">
    <property type="entry name" value="Secre_tail"/>
</dbReference>
<reference evidence="3" key="1">
    <citation type="submission" date="2020-11" db="EMBL/GenBank/DDBJ databases">
        <title>Bacterial whole genome sequence for Panacibacter sp. DH6.</title>
        <authorList>
            <person name="Le V."/>
            <person name="Ko S."/>
            <person name="Ahn C.-Y."/>
            <person name="Oh H.-M."/>
        </authorList>
    </citation>
    <scope>NUCLEOTIDE SEQUENCE</scope>
    <source>
        <strain evidence="3">DH6</strain>
    </source>
</reference>
<comment type="caution">
    <text evidence="3">The sequence shown here is derived from an EMBL/GenBank/DDBJ whole genome shotgun (WGS) entry which is preliminary data.</text>
</comment>
<dbReference type="RefSeq" id="WP_196991919.1">
    <property type="nucleotide sequence ID" value="NZ_JADWYR010000002.1"/>
</dbReference>
<gene>
    <name evidence="3" type="ORF">I5907_16560</name>
</gene>
<dbReference type="AlphaFoldDB" id="A0A931E9W4"/>
<evidence type="ECO:0000256" key="1">
    <source>
        <dbReference type="SAM" id="SignalP"/>
    </source>
</evidence>
<dbReference type="PANTHER" id="PTHR42754:SF1">
    <property type="entry name" value="LIPOPROTEIN"/>
    <property type="match status" value="1"/>
</dbReference>
<dbReference type="Pfam" id="PF18962">
    <property type="entry name" value="Por_Secre_tail"/>
    <property type="match status" value="1"/>
</dbReference>
<feature type="signal peptide" evidence="1">
    <location>
        <begin position="1"/>
        <end position="21"/>
    </location>
</feature>
<proteinExistence type="predicted"/>
<dbReference type="EMBL" id="JADWYR010000002">
    <property type="protein sequence ID" value="MBG9377854.1"/>
    <property type="molecule type" value="Genomic_DNA"/>
</dbReference>